<organism evidence="3 4">
    <name type="scientific">Dimargaris cristalligena</name>
    <dbReference type="NCBI Taxonomy" id="215637"/>
    <lineage>
        <taxon>Eukaryota</taxon>
        <taxon>Fungi</taxon>
        <taxon>Fungi incertae sedis</taxon>
        <taxon>Zoopagomycota</taxon>
        <taxon>Kickxellomycotina</taxon>
        <taxon>Dimargaritomycetes</taxon>
        <taxon>Dimargaritales</taxon>
        <taxon>Dimargaritaceae</taxon>
        <taxon>Dimargaris</taxon>
    </lineage>
</organism>
<keyword evidence="2" id="KW-0732">Signal</keyword>
<dbReference type="AlphaFoldDB" id="A0A4P9ZTR1"/>
<evidence type="ECO:0000256" key="1">
    <source>
        <dbReference type="SAM" id="MobiDB-lite"/>
    </source>
</evidence>
<dbReference type="EMBL" id="ML002579">
    <property type="protein sequence ID" value="RKP36885.1"/>
    <property type="molecule type" value="Genomic_DNA"/>
</dbReference>
<evidence type="ECO:0000256" key="2">
    <source>
        <dbReference type="SAM" id="SignalP"/>
    </source>
</evidence>
<reference evidence="4" key="1">
    <citation type="journal article" date="2018" name="Nat. Microbiol.">
        <title>Leveraging single-cell genomics to expand the fungal tree of life.</title>
        <authorList>
            <person name="Ahrendt S.R."/>
            <person name="Quandt C.A."/>
            <person name="Ciobanu D."/>
            <person name="Clum A."/>
            <person name="Salamov A."/>
            <person name="Andreopoulos B."/>
            <person name="Cheng J.F."/>
            <person name="Woyke T."/>
            <person name="Pelin A."/>
            <person name="Henrissat B."/>
            <person name="Reynolds N.K."/>
            <person name="Benny G.L."/>
            <person name="Smith M.E."/>
            <person name="James T.Y."/>
            <person name="Grigoriev I.V."/>
        </authorList>
    </citation>
    <scope>NUCLEOTIDE SEQUENCE [LARGE SCALE GENOMIC DNA]</scope>
    <source>
        <strain evidence="4">RSA 468</strain>
    </source>
</reference>
<dbReference type="Proteomes" id="UP000268162">
    <property type="component" value="Unassembled WGS sequence"/>
</dbReference>
<gene>
    <name evidence="3" type="ORF">BJ085DRAFT_31418</name>
</gene>
<evidence type="ECO:0000313" key="4">
    <source>
        <dbReference type="Proteomes" id="UP000268162"/>
    </source>
</evidence>
<sequence>MVAIKLNTTWLALGVALATFVNVRPFPMNDDPNSLKRPLADPTSSQYPKRASPDPLSKMTDFIDQAQQLSQVDHQWATKTTYLAELQEGVITSSDIAALFKMINNDVQTFITLGLRFDSAMIGLQSIINRIEMDLYQCLTTPRTDPRQLPYSSDTANDKTKRRELATLARTLMTETTGVQLHQQAQLLQTYGTQLTTIYPGATDIYLKYCTLSLCQQWRKGMDAKQEMEAYVKEYMAVNRAEISDLPHDLNIKDAAALHAEYKEFNLERDVDRMNTGEQLQNFGKAVETWNRMDRMTKRLATVSQKISELDSLMDQLQLMATA</sequence>
<feature type="signal peptide" evidence="2">
    <location>
        <begin position="1"/>
        <end position="25"/>
    </location>
</feature>
<accession>A0A4P9ZTR1</accession>
<keyword evidence="4" id="KW-1185">Reference proteome</keyword>
<feature type="region of interest" description="Disordered" evidence="1">
    <location>
        <begin position="31"/>
        <end position="54"/>
    </location>
</feature>
<evidence type="ECO:0000313" key="3">
    <source>
        <dbReference type="EMBL" id="RKP36885.1"/>
    </source>
</evidence>
<name>A0A4P9ZTR1_9FUNG</name>
<protein>
    <submittedName>
        <fullName evidence="3">Uncharacterized protein</fullName>
    </submittedName>
</protein>
<proteinExistence type="predicted"/>
<feature type="chain" id="PRO_5020625207" evidence="2">
    <location>
        <begin position="26"/>
        <end position="323"/>
    </location>
</feature>